<proteinExistence type="predicted"/>
<evidence type="ECO:0000313" key="1">
    <source>
        <dbReference type="EMBL" id="KAK0967982.1"/>
    </source>
</evidence>
<sequence length="106" mass="11323">MEVQEQTEQHHLDDAPGEDVNGVAADKILQACDIECERLDSGYIYDEQLRLVNTFAAAAMNSWVTSQVVLPLTAENVSVGSGRVSVANDVNLTQVTGNAADTGAIF</sequence>
<name>A0AAN6K749_9PEZI</name>
<dbReference type="EMBL" id="JAUJLE010000212">
    <property type="protein sequence ID" value="KAK0967982.1"/>
    <property type="molecule type" value="Genomic_DNA"/>
</dbReference>
<dbReference type="AlphaFoldDB" id="A0AAN6K749"/>
<organism evidence="1 2">
    <name type="scientific">Friedmanniomyces endolithicus</name>
    <dbReference type="NCBI Taxonomy" id="329885"/>
    <lineage>
        <taxon>Eukaryota</taxon>
        <taxon>Fungi</taxon>
        <taxon>Dikarya</taxon>
        <taxon>Ascomycota</taxon>
        <taxon>Pezizomycotina</taxon>
        <taxon>Dothideomycetes</taxon>
        <taxon>Dothideomycetidae</taxon>
        <taxon>Mycosphaerellales</taxon>
        <taxon>Teratosphaeriaceae</taxon>
        <taxon>Friedmanniomyces</taxon>
    </lineage>
</organism>
<protein>
    <submittedName>
        <fullName evidence="1">Uncharacterized protein</fullName>
    </submittedName>
</protein>
<reference evidence="1" key="1">
    <citation type="submission" date="2023-06" db="EMBL/GenBank/DDBJ databases">
        <title>Black Yeasts Isolated from many extreme environments.</title>
        <authorList>
            <person name="Coleine C."/>
            <person name="Stajich J.E."/>
            <person name="Selbmann L."/>
        </authorList>
    </citation>
    <scope>NUCLEOTIDE SEQUENCE</scope>
    <source>
        <strain evidence="1">CCFEE 5200</strain>
    </source>
</reference>
<accession>A0AAN6K749</accession>
<keyword evidence="2" id="KW-1185">Reference proteome</keyword>
<dbReference type="Proteomes" id="UP001175353">
    <property type="component" value="Unassembled WGS sequence"/>
</dbReference>
<gene>
    <name evidence="1" type="ORF">LTR91_016908</name>
</gene>
<comment type="caution">
    <text evidence="1">The sequence shown here is derived from an EMBL/GenBank/DDBJ whole genome shotgun (WGS) entry which is preliminary data.</text>
</comment>
<evidence type="ECO:0000313" key="2">
    <source>
        <dbReference type="Proteomes" id="UP001175353"/>
    </source>
</evidence>